<gene>
    <name evidence="2" type="ORF">RM697_03100</name>
</gene>
<feature type="transmembrane region" description="Helical" evidence="1">
    <location>
        <begin position="12"/>
        <end position="42"/>
    </location>
</feature>
<sequence>MKTLKLYLPELYLIAAIIIYYISAALIVNWMAFGLLVIVAVLLITKHKVFGICVGLCLVIINLYMVLALLSELSEFETFNNDALQLLVLGSLFLGLNLLFSGMLIYKNLKASITIAKY</sequence>
<accession>A0ABU2YHG7</accession>
<evidence type="ECO:0000256" key="1">
    <source>
        <dbReference type="SAM" id="Phobius"/>
    </source>
</evidence>
<organism evidence="2 3">
    <name type="scientific">Microcosmobacter mediterraneus</name>
    <dbReference type="NCBI Taxonomy" id="3075607"/>
    <lineage>
        <taxon>Bacteria</taxon>
        <taxon>Pseudomonadati</taxon>
        <taxon>Bacteroidota</taxon>
        <taxon>Flavobacteriia</taxon>
        <taxon>Flavobacteriales</taxon>
        <taxon>Flavobacteriaceae</taxon>
        <taxon>Microcosmobacter</taxon>
    </lineage>
</organism>
<name>A0ABU2YHG7_9FLAO</name>
<evidence type="ECO:0000313" key="3">
    <source>
        <dbReference type="Proteomes" id="UP001259492"/>
    </source>
</evidence>
<reference evidence="2 3" key="1">
    <citation type="submission" date="2023-09" db="EMBL/GenBank/DDBJ databases">
        <authorList>
            <person name="Rey-Velasco X."/>
        </authorList>
    </citation>
    <scope>NUCLEOTIDE SEQUENCE [LARGE SCALE GENOMIC DNA]</scope>
    <source>
        <strain evidence="2 3">W332</strain>
    </source>
</reference>
<feature type="transmembrane region" description="Helical" evidence="1">
    <location>
        <begin position="83"/>
        <end position="106"/>
    </location>
</feature>
<keyword evidence="1" id="KW-0472">Membrane</keyword>
<dbReference type="Proteomes" id="UP001259492">
    <property type="component" value="Unassembled WGS sequence"/>
</dbReference>
<comment type="caution">
    <text evidence="2">The sequence shown here is derived from an EMBL/GenBank/DDBJ whole genome shotgun (WGS) entry which is preliminary data.</text>
</comment>
<feature type="transmembrane region" description="Helical" evidence="1">
    <location>
        <begin position="49"/>
        <end position="71"/>
    </location>
</feature>
<keyword evidence="3" id="KW-1185">Reference proteome</keyword>
<keyword evidence="1" id="KW-1133">Transmembrane helix</keyword>
<evidence type="ECO:0000313" key="2">
    <source>
        <dbReference type="EMBL" id="MDT0557617.1"/>
    </source>
</evidence>
<protein>
    <submittedName>
        <fullName evidence="2">Uncharacterized protein</fullName>
    </submittedName>
</protein>
<keyword evidence="1" id="KW-0812">Transmembrane</keyword>
<dbReference type="EMBL" id="JAVRIA010000001">
    <property type="protein sequence ID" value="MDT0557617.1"/>
    <property type="molecule type" value="Genomic_DNA"/>
</dbReference>
<dbReference type="RefSeq" id="WP_311426379.1">
    <property type="nucleotide sequence ID" value="NZ_JAVRIA010000001.1"/>
</dbReference>
<proteinExistence type="predicted"/>